<proteinExistence type="predicted"/>
<dbReference type="AlphaFoldDB" id="A0A8H3XI08"/>
<evidence type="ECO:0000313" key="2">
    <source>
        <dbReference type="EMBL" id="KAF0465984.1"/>
    </source>
</evidence>
<evidence type="ECO:0000256" key="1">
    <source>
        <dbReference type="SAM" id="MobiDB-lite"/>
    </source>
</evidence>
<protein>
    <submittedName>
        <fullName evidence="2">ZnII2cys6 transcription factor</fullName>
    </submittedName>
</protein>
<dbReference type="Proteomes" id="UP000439903">
    <property type="component" value="Unassembled WGS sequence"/>
</dbReference>
<accession>A0A8H3XI08</accession>
<dbReference type="OrthoDB" id="4132249at2759"/>
<keyword evidence="3" id="KW-1185">Reference proteome</keyword>
<dbReference type="EMBL" id="WTPW01000967">
    <property type="protein sequence ID" value="KAF0465984.1"/>
    <property type="molecule type" value="Genomic_DNA"/>
</dbReference>
<feature type="region of interest" description="Disordered" evidence="1">
    <location>
        <begin position="154"/>
        <end position="205"/>
    </location>
</feature>
<evidence type="ECO:0000313" key="3">
    <source>
        <dbReference type="Proteomes" id="UP000439903"/>
    </source>
</evidence>
<name>A0A8H3XI08_GIGMA</name>
<gene>
    <name evidence="2" type="ORF">F8M41_026198</name>
</gene>
<comment type="caution">
    <text evidence="2">The sequence shown here is derived from an EMBL/GenBank/DDBJ whole genome shotgun (WGS) entry which is preliminary data.</text>
</comment>
<reference evidence="2 3" key="1">
    <citation type="journal article" date="2019" name="Environ. Microbiol.">
        <title>At the nexus of three kingdoms: the genome of the mycorrhizal fungus Gigaspora margarita provides insights into plant, endobacterial and fungal interactions.</title>
        <authorList>
            <person name="Venice F."/>
            <person name="Ghignone S."/>
            <person name="Salvioli di Fossalunga A."/>
            <person name="Amselem J."/>
            <person name="Novero M."/>
            <person name="Xianan X."/>
            <person name="Sedzielewska Toro K."/>
            <person name="Morin E."/>
            <person name="Lipzen A."/>
            <person name="Grigoriev I.V."/>
            <person name="Henrissat B."/>
            <person name="Martin F.M."/>
            <person name="Bonfante P."/>
        </authorList>
    </citation>
    <scope>NUCLEOTIDE SEQUENCE [LARGE SCALE GENOMIC DNA]</scope>
    <source>
        <strain evidence="2 3">BEG34</strain>
    </source>
</reference>
<feature type="compositionally biased region" description="Acidic residues" evidence="1">
    <location>
        <begin position="195"/>
        <end position="205"/>
    </location>
</feature>
<sequence length="205" mass="23817">MSSKPQVPSNNQMSSSFHQNHYLDITSLPISSPKNVSIKLSLTYPPLSNDNIEDNQDCQSQSSSYSYIKFRFFQTDSKDDIKQEISKAFNVDEFSLIDENDNIITASWFSLEDNQKYKIVDRSSFFKKSCDDVTSEKRFFKSKKSVAQEKIRDRDLLKKKNKKSTKRSPFETLKSFRLMSSKPNPKKKRKSSEDAQYDDNELSPN</sequence>
<organism evidence="2 3">
    <name type="scientific">Gigaspora margarita</name>
    <dbReference type="NCBI Taxonomy" id="4874"/>
    <lineage>
        <taxon>Eukaryota</taxon>
        <taxon>Fungi</taxon>
        <taxon>Fungi incertae sedis</taxon>
        <taxon>Mucoromycota</taxon>
        <taxon>Glomeromycotina</taxon>
        <taxon>Glomeromycetes</taxon>
        <taxon>Diversisporales</taxon>
        <taxon>Gigasporaceae</taxon>
        <taxon>Gigaspora</taxon>
    </lineage>
</organism>